<dbReference type="PROSITE" id="PS51257">
    <property type="entry name" value="PROKAR_LIPOPROTEIN"/>
    <property type="match status" value="1"/>
</dbReference>
<keyword evidence="2" id="KW-0732">Signal</keyword>
<dbReference type="InterPro" id="IPR032693">
    <property type="entry name" value="YtkA-like_dom"/>
</dbReference>
<dbReference type="OrthoDB" id="2679563at2"/>
<dbReference type="AlphaFoldDB" id="A0A4R6U8W9"/>
<dbReference type="Proteomes" id="UP000295632">
    <property type="component" value="Unassembled WGS sequence"/>
</dbReference>
<evidence type="ECO:0000313" key="5">
    <source>
        <dbReference type="Proteomes" id="UP000295632"/>
    </source>
</evidence>
<feature type="region of interest" description="Disordered" evidence="1">
    <location>
        <begin position="146"/>
        <end position="171"/>
    </location>
</feature>
<protein>
    <submittedName>
        <fullName evidence="4">YtkA-like protein</fullName>
    </submittedName>
</protein>
<organism evidence="4 5">
    <name type="scientific">Aureibacillus halotolerans</name>
    <dbReference type="NCBI Taxonomy" id="1508390"/>
    <lineage>
        <taxon>Bacteria</taxon>
        <taxon>Bacillati</taxon>
        <taxon>Bacillota</taxon>
        <taxon>Bacilli</taxon>
        <taxon>Bacillales</taxon>
        <taxon>Bacillaceae</taxon>
        <taxon>Aureibacillus</taxon>
    </lineage>
</organism>
<dbReference type="EMBL" id="SNYJ01000004">
    <property type="protein sequence ID" value="TDQ41095.1"/>
    <property type="molecule type" value="Genomic_DNA"/>
</dbReference>
<evidence type="ECO:0000256" key="1">
    <source>
        <dbReference type="SAM" id="MobiDB-lite"/>
    </source>
</evidence>
<evidence type="ECO:0000259" key="3">
    <source>
        <dbReference type="Pfam" id="PF13115"/>
    </source>
</evidence>
<comment type="caution">
    <text evidence="4">The sequence shown here is derived from an EMBL/GenBank/DDBJ whole genome shotgun (WGS) entry which is preliminary data.</text>
</comment>
<sequence length="171" mass="18498">MKQMMLLLALTMLMVSTACQGGAPEDTQETGETEQLLTGDIDVELIVAGAVQPEETAEIQAILTENDAPVVEADTGSVTFEFWKAGEREQGWKEEGTMVEEGTYTAEATFPDSGVYFVQSHVTARGTHAMPKEQILVGDVSEEDIKAAEEAEAESDVSDMDSMDGMEGHHH</sequence>
<proteinExistence type="predicted"/>
<dbReference type="Pfam" id="PF13115">
    <property type="entry name" value="YtkA"/>
    <property type="match status" value="1"/>
</dbReference>
<feature type="compositionally biased region" description="Acidic residues" evidence="1">
    <location>
        <begin position="150"/>
        <end position="164"/>
    </location>
</feature>
<reference evidence="4 5" key="1">
    <citation type="submission" date="2019-03" db="EMBL/GenBank/DDBJ databases">
        <title>Genomic Encyclopedia of Type Strains, Phase IV (KMG-IV): sequencing the most valuable type-strain genomes for metagenomic binning, comparative biology and taxonomic classification.</title>
        <authorList>
            <person name="Goeker M."/>
        </authorList>
    </citation>
    <scope>NUCLEOTIDE SEQUENCE [LARGE SCALE GENOMIC DNA]</scope>
    <source>
        <strain evidence="4 5">DSM 28697</strain>
    </source>
</reference>
<gene>
    <name evidence="4" type="ORF">EV213_10493</name>
</gene>
<dbReference type="RefSeq" id="WP_133579697.1">
    <property type="nucleotide sequence ID" value="NZ_SNYJ01000004.1"/>
</dbReference>
<name>A0A4R6U8W9_9BACI</name>
<evidence type="ECO:0000256" key="2">
    <source>
        <dbReference type="SAM" id="SignalP"/>
    </source>
</evidence>
<keyword evidence="5" id="KW-1185">Reference proteome</keyword>
<feature type="domain" description="YtkA-like" evidence="3">
    <location>
        <begin position="40"/>
        <end position="121"/>
    </location>
</feature>
<accession>A0A4R6U8W9</accession>
<feature type="chain" id="PRO_5039553325" evidence="2">
    <location>
        <begin position="22"/>
        <end position="171"/>
    </location>
</feature>
<evidence type="ECO:0000313" key="4">
    <source>
        <dbReference type="EMBL" id="TDQ41095.1"/>
    </source>
</evidence>
<feature type="signal peptide" evidence="2">
    <location>
        <begin position="1"/>
        <end position="21"/>
    </location>
</feature>